<comment type="caution">
    <text evidence="13">The sequence shown here is derived from an EMBL/GenBank/DDBJ whole genome shotgun (WGS) entry which is preliminary data.</text>
</comment>
<evidence type="ECO:0000259" key="11">
    <source>
        <dbReference type="Pfam" id="PF13967"/>
    </source>
</evidence>
<evidence type="ECO:0000256" key="7">
    <source>
        <dbReference type="SAM" id="Phobius"/>
    </source>
</evidence>
<sequence>MPAASSRMKDTTLLGLLPLLLAASAPQHVAAQSATQQQSTQTVLSSIILNGAIFLVEIVVFFILRPKFRKVYQPKSYLGPEDERVPPQSPSLFGWITPFIKMDKSDILHRQGLDAYMYLEYLELMIITFGPIFFLTWAVLMPLYATGVTRGSTGFNQFTFGNVGSNTTAQLRYIGTLLVQWVCTLWLLYNIQVKVSKFVKLRQEFIVSEKHATTAQAKTLLVTGVPNNLLTEDKLKALYSHLPGGVAHVWINRNLKDLPGMCDERLKWCNKLEGAEASIIKTAFTKIKKGKVEGVDASSYLDGAIPLDLAEKYIAKKERPTHKVGSKIPCMGTEVDTIEWCREEIAKLNHDIEAKRHEVATDFEKYPADNSAFLLFNQQIAAHMAQKAQTHHLPYRMVDRYIEAHPNNVVWSTLNMNPYEKKIRTLVFWLITLALVFFWTVPVGFVAIISNIQGLAEKVHWLSWLDHIGPVTGIIQGILPTVLLAVLNMLLPIFLRLFTQLSGVPTRTGIELSLMDRFFLFQIIQNFLFLTIVSGSIRSVSDFLDSLRKNPSAFPGLIATAVPKGSTFFLSYIALQGLAGAGSGFVQLVPLVVYYIKKFLLGSTPRKLWHIDNDMGSVSWGTLFPVTSLITVIAIGYMVIAPIVVGFALVTFILYYALYRYNFTYVYDQKPETETSGLFFPKAINQIFAGLYLELVMLAALFFLVNAPDSNGGTKQTAIPEGAFTVVLIVLVAGFHYFLNNSYGPLYNSLPLTLVLSTNANAPQSGATAAKLEESLYALTGSDVEKNVSHDSPVKEVVPSHINGALDAHGSKAIDTLNEGIMSAFDHPAVKEDQRTLWFPNDRLGMGLAAVKAAQKHQLSTTNVDTKYDEKNRLEVSASIPPGESLD</sequence>
<dbReference type="PANTHER" id="PTHR13018:SF143">
    <property type="entry name" value="CSC1_OSCA1-LIKE 7TM REGION DOMAIN-CONTAINING PROTEIN"/>
    <property type="match status" value="1"/>
</dbReference>
<dbReference type="RefSeq" id="XP_013243650.1">
    <property type="nucleotide sequence ID" value="XM_013388196.1"/>
</dbReference>
<evidence type="ECO:0000256" key="4">
    <source>
        <dbReference type="ARBA" id="ARBA00022692"/>
    </source>
</evidence>
<name>A0A066W6T5_TILAU</name>
<protein>
    <submittedName>
        <fullName evidence="13">DUF221-domain-containing protein</fullName>
    </submittedName>
</protein>
<feature type="transmembrane region" description="Helical" evidence="7">
    <location>
        <begin position="473"/>
        <end position="498"/>
    </location>
</feature>
<feature type="transmembrane region" description="Helical" evidence="7">
    <location>
        <begin position="426"/>
        <end position="453"/>
    </location>
</feature>
<comment type="similarity">
    <text evidence="2">Belongs to the CSC1 (TC 1.A.17) family.</text>
</comment>
<evidence type="ECO:0000259" key="9">
    <source>
        <dbReference type="Pfam" id="PF02714"/>
    </source>
</evidence>
<dbReference type="Pfam" id="PF12621">
    <property type="entry name" value="PHM7_ext"/>
    <property type="match status" value="1"/>
</dbReference>
<dbReference type="PANTHER" id="PTHR13018">
    <property type="entry name" value="PROBABLE MEMBRANE PROTEIN DUF221-RELATED"/>
    <property type="match status" value="1"/>
</dbReference>
<proteinExistence type="inferred from homology"/>
<evidence type="ECO:0000256" key="1">
    <source>
        <dbReference type="ARBA" id="ARBA00004141"/>
    </source>
</evidence>
<evidence type="ECO:0000256" key="6">
    <source>
        <dbReference type="ARBA" id="ARBA00023136"/>
    </source>
</evidence>
<evidence type="ECO:0000256" key="8">
    <source>
        <dbReference type="SAM" id="SignalP"/>
    </source>
</evidence>
<accession>A0A066W6T5</accession>
<dbReference type="EMBL" id="JMSN01000033">
    <property type="protein sequence ID" value="KDN46784.1"/>
    <property type="molecule type" value="Genomic_DNA"/>
</dbReference>
<dbReference type="Pfam" id="PF14703">
    <property type="entry name" value="PHM7_cyt"/>
    <property type="match status" value="1"/>
</dbReference>
<dbReference type="InParanoid" id="A0A066W6T5"/>
<gene>
    <name evidence="13" type="ORF">K437DRAFT_273813</name>
</gene>
<evidence type="ECO:0000313" key="14">
    <source>
        <dbReference type="Proteomes" id="UP000027361"/>
    </source>
</evidence>
<feature type="transmembrane region" description="Helical" evidence="7">
    <location>
        <begin position="518"/>
        <end position="537"/>
    </location>
</feature>
<dbReference type="InterPro" id="IPR032880">
    <property type="entry name" value="CSC1/OSCA1-like_N"/>
</dbReference>
<dbReference type="GeneID" id="25266481"/>
<comment type="subcellular location">
    <subcellularLocation>
        <location evidence="1">Membrane</location>
        <topology evidence="1">Multi-pass membrane protein</topology>
    </subcellularLocation>
</comment>
<keyword evidence="6 7" id="KW-0472">Membrane</keyword>
<keyword evidence="3" id="KW-0813">Transport</keyword>
<evidence type="ECO:0000259" key="10">
    <source>
        <dbReference type="Pfam" id="PF12621"/>
    </source>
</evidence>
<keyword evidence="8" id="KW-0732">Signal</keyword>
<feature type="signal peptide" evidence="8">
    <location>
        <begin position="1"/>
        <end position="31"/>
    </location>
</feature>
<dbReference type="OrthoDB" id="1076608at2759"/>
<dbReference type="InterPro" id="IPR003864">
    <property type="entry name" value="CSC1/OSCA1-like_7TM"/>
</dbReference>
<evidence type="ECO:0000259" key="12">
    <source>
        <dbReference type="Pfam" id="PF14703"/>
    </source>
</evidence>
<feature type="domain" description="CSC1/OSCA1-like 7TM region" evidence="9">
    <location>
        <begin position="424"/>
        <end position="702"/>
    </location>
</feature>
<feature type="transmembrane region" description="Helical" evidence="7">
    <location>
        <begin position="124"/>
        <end position="145"/>
    </location>
</feature>
<keyword evidence="5 7" id="KW-1133">Transmembrane helix</keyword>
<feature type="transmembrane region" description="Helical" evidence="7">
    <location>
        <begin position="617"/>
        <end position="637"/>
    </location>
</feature>
<evidence type="ECO:0000313" key="13">
    <source>
        <dbReference type="EMBL" id="KDN46784.1"/>
    </source>
</evidence>
<feature type="domain" description="10TM putative phosphate transporter extracellular tail" evidence="10">
    <location>
        <begin position="818"/>
        <end position="881"/>
    </location>
</feature>
<feature type="domain" description="CSC1/OSCA1-like cytosolic" evidence="12">
    <location>
        <begin position="218"/>
        <end position="412"/>
    </location>
</feature>
<feature type="chain" id="PRO_5001628738" evidence="8">
    <location>
        <begin position="32"/>
        <end position="887"/>
    </location>
</feature>
<evidence type="ECO:0000256" key="2">
    <source>
        <dbReference type="ARBA" id="ARBA00007779"/>
    </source>
</evidence>
<reference evidence="13 14" key="1">
    <citation type="submission" date="2014-05" db="EMBL/GenBank/DDBJ databases">
        <title>Draft genome sequence of a rare smut relative, Tilletiaria anomala UBC 951.</title>
        <authorList>
            <consortium name="DOE Joint Genome Institute"/>
            <person name="Toome M."/>
            <person name="Kuo A."/>
            <person name="Henrissat B."/>
            <person name="Lipzen A."/>
            <person name="Tritt A."/>
            <person name="Yoshinaga Y."/>
            <person name="Zane M."/>
            <person name="Barry K."/>
            <person name="Grigoriev I.V."/>
            <person name="Spatafora J.W."/>
            <person name="Aimea M.C."/>
        </authorList>
    </citation>
    <scope>NUCLEOTIDE SEQUENCE [LARGE SCALE GENOMIC DNA]</scope>
    <source>
        <strain evidence="13 14">UBC 951</strain>
    </source>
</reference>
<dbReference type="InterPro" id="IPR045122">
    <property type="entry name" value="Csc1-like"/>
</dbReference>
<dbReference type="OMA" id="FVQFNHQ"/>
<feature type="domain" description="CSC1/OSCA1-like N-terminal transmembrane" evidence="11">
    <location>
        <begin position="43"/>
        <end position="191"/>
    </location>
</feature>
<dbReference type="GO" id="GO:0005886">
    <property type="term" value="C:plasma membrane"/>
    <property type="evidence" value="ECO:0007669"/>
    <property type="project" value="TreeGrafter"/>
</dbReference>
<dbReference type="Pfam" id="PF02714">
    <property type="entry name" value="RSN1_7TM"/>
    <property type="match status" value="1"/>
</dbReference>
<dbReference type="GO" id="GO:0005227">
    <property type="term" value="F:calcium-activated cation channel activity"/>
    <property type="evidence" value="ECO:0007669"/>
    <property type="project" value="InterPro"/>
</dbReference>
<feature type="transmembrane region" description="Helical" evidence="7">
    <location>
        <begin position="171"/>
        <end position="191"/>
    </location>
</feature>
<feature type="transmembrane region" description="Helical" evidence="7">
    <location>
        <begin position="573"/>
        <end position="596"/>
    </location>
</feature>
<dbReference type="AlphaFoldDB" id="A0A066W6T5"/>
<evidence type="ECO:0000256" key="5">
    <source>
        <dbReference type="ARBA" id="ARBA00022989"/>
    </source>
</evidence>
<dbReference type="FunCoup" id="A0A066W6T5">
    <property type="interactions" value="42"/>
</dbReference>
<dbReference type="InterPro" id="IPR027815">
    <property type="entry name" value="CSC1/OSCA1-like_cyt"/>
</dbReference>
<dbReference type="InterPro" id="IPR022257">
    <property type="entry name" value="PHM7_ext"/>
</dbReference>
<dbReference type="HOGENOM" id="CLU_002458_2_0_1"/>
<organism evidence="13 14">
    <name type="scientific">Tilletiaria anomala (strain ATCC 24038 / CBS 436.72 / UBC 951)</name>
    <dbReference type="NCBI Taxonomy" id="1037660"/>
    <lineage>
        <taxon>Eukaryota</taxon>
        <taxon>Fungi</taxon>
        <taxon>Dikarya</taxon>
        <taxon>Basidiomycota</taxon>
        <taxon>Ustilaginomycotina</taxon>
        <taxon>Exobasidiomycetes</taxon>
        <taxon>Georgefischeriales</taxon>
        <taxon>Tilletiariaceae</taxon>
        <taxon>Tilletiaria</taxon>
    </lineage>
</organism>
<feature type="transmembrane region" description="Helical" evidence="7">
    <location>
        <begin position="47"/>
        <end position="64"/>
    </location>
</feature>
<dbReference type="Proteomes" id="UP000027361">
    <property type="component" value="Unassembled WGS sequence"/>
</dbReference>
<keyword evidence="4 7" id="KW-0812">Transmembrane</keyword>
<feature type="transmembrane region" description="Helical" evidence="7">
    <location>
        <begin position="683"/>
        <end position="705"/>
    </location>
</feature>
<feature type="transmembrane region" description="Helical" evidence="7">
    <location>
        <begin position="643"/>
        <end position="662"/>
    </location>
</feature>
<keyword evidence="14" id="KW-1185">Reference proteome</keyword>
<dbReference type="Pfam" id="PF13967">
    <property type="entry name" value="RSN1_TM"/>
    <property type="match status" value="1"/>
</dbReference>
<evidence type="ECO:0000256" key="3">
    <source>
        <dbReference type="ARBA" id="ARBA00022448"/>
    </source>
</evidence>
<dbReference type="STRING" id="1037660.A0A066W6T5"/>
<feature type="transmembrane region" description="Helical" evidence="7">
    <location>
        <begin position="717"/>
        <end position="739"/>
    </location>
</feature>